<evidence type="ECO:0000259" key="2">
    <source>
        <dbReference type="PROSITE" id="PS51703"/>
    </source>
</evidence>
<evidence type="ECO:0000256" key="1">
    <source>
        <dbReference type="SAM" id="MobiDB-lite"/>
    </source>
</evidence>
<dbReference type="GO" id="GO:0071011">
    <property type="term" value="C:precatalytic spliceosome"/>
    <property type="evidence" value="ECO:0007669"/>
    <property type="project" value="TreeGrafter"/>
</dbReference>
<feature type="domain" description="DZF" evidence="2">
    <location>
        <begin position="40"/>
        <end position="391"/>
    </location>
</feature>
<dbReference type="Pfam" id="PF20965">
    <property type="entry name" value="DZF_C"/>
    <property type="match status" value="1"/>
</dbReference>
<reference evidence="4" key="1">
    <citation type="submission" date="2016-11" db="UniProtKB">
        <authorList>
            <consortium name="WormBaseParasite"/>
        </authorList>
    </citation>
    <scope>IDENTIFICATION</scope>
</reference>
<dbReference type="Proteomes" id="UP000095280">
    <property type="component" value="Unplaced"/>
</dbReference>
<name>A0A1I8JR58_9PLAT</name>
<evidence type="ECO:0000313" key="3">
    <source>
        <dbReference type="Proteomes" id="UP000095280"/>
    </source>
</evidence>
<dbReference type="InterPro" id="IPR049402">
    <property type="entry name" value="DZF_dom_C"/>
</dbReference>
<dbReference type="GO" id="GO:0003727">
    <property type="term" value="F:single-stranded RNA binding"/>
    <property type="evidence" value="ECO:0007669"/>
    <property type="project" value="TreeGrafter"/>
</dbReference>
<dbReference type="AlphaFoldDB" id="A0A1I8JR58"/>
<protein>
    <submittedName>
        <fullName evidence="4">DZF domain-containing protein</fullName>
    </submittedName>
</protein>
<organism evidence="3 4">
    <name type="scientific">Macrostomum lignano</name>
    <dbReference type="NCBI Taxonomy" id="282301"/>
    <lineage>
        <taxon>Eukaryota</taxon>
        <taxon>Metazoa</taxon>
        <taxon>Spiralia</taxon>
        <taxon>Lophotrochozoa</taxon>
        <taxon>Platyhelminthes</taxon>
        <taxon>Rhabditophora</taxon>
        <taxon>Macrostomorpha</taxon>
        <taxon>Macrostomida</taxon>
        <taxon>Macrostomidae</taxon>
        <taxon>Macrostomum</taxon>
    </lineage>
</organism>
<feature type="region of interest" description="Disordered" evidence="1">
    <location>
        <begin position="351"/>
        <end position="394"/>
    </location>
</feature>
<dbReference type="Gene3D" id="1.10.1410.40">
    <property type="match status" value="1"/>
</dbReference>
<evidence type="ECO:0000313" key="4">
    <source>
        <dbReference type="WBParaSite" id="snap_masked-unitig_33438-processed-gene-0.0-mRNA-1"/>
    </source>
</evidence>
<keyword evidence="3" id="KW-1185">Reference proteome</keyword>
<dbReference type="InterPro" id="IPR006561">
    <property type="entry name" value="DZF_dom"/>
</dbReference>
<dbReference type="WBParaSite" id="snap_masked-unitig_33438-processed-gene-0.0-mRNA-1">
    <property type="protein sequence ID" value="snap_masked-unitig_33438-processed-gene-0.0-mRNA-1"/>
    <property type="gene ID" value="snap_masked-unitig_33438-processed-gene-0.0"/>
</dbReference>
<proteinExistence type="predicted"/>
<dbReference type="PANTHER" id="PTHR45762:SF3">
    <property type="entry name" value="ZINC-FINGER PROTEIN AT 72D, ISOFORM B"/>
    <property type="match status" value="1"/>
</dbReference>
<sequence>MEAANRRRREEEQRLRHMAGAGVVEFHRMQARRDVGRRNRASLVAQRPSDDRQVLAKHSSVYPTEAELQAVQQLVTRWASGSQTGQRSPVLGVGCSAATARCNASWSAWLRACCCTATWPPQLVLLCATWPTRELRNRVVVQLLPERLATAPDGLAESSTRTSRGRILRNFRFALTRMKTAFQCISWAAEEDGGLELTCSIYLTSPALYARGGWPDSTEPEDDQLDRDKCLEALAALRQAKWFQAKASSLQSWRSCHFGLCGTLCQRLPVWAPLPNWSRWLLVERCIQQVPEAQLVSPERRPFAGSWSVWPAASCWPAGPGLRDPCEKLPERREDVTASAQQALRLIAFRQRAPRPRHAAPGGSRQRCPPRSAPAVSRSVERPLAPKQAGGGVPAGVRKLRLHITDKRISPQLAVLAGVQNRHLQDCHSPHFRTETLAEPAVGRGGRS</sequence>
<dbReference type="GO" id="GO:0003725">
    <property type="term" value="F:double-stranded RNA binding"/>
    <property type="evidence" value="ECO:0007669"/>
    <property type="project" value="TreeGrafter"/>
</dbReference>
<dbReference type="SMART" id="SM00572">
    <property type="entry name" value="DZF"/>
    <property type="match status" value="1"/>
</dbReference>
<accession>A0A1I8JR58</accession>
<dbReference type="PROSITE" id="PS51703">
    <property type="entry name" value="DZF"/>
    <property type="match status" value="1"/>
</dbReference>
<dbReference type="PANTHER" id="PTHR45762">
    <property type="entry name" value="ZINC FINGER RNA-BINDING PROTEIN"/>
    <property type="match status" value="1"/>
</dbReference>